<evidence type="ECO:0000313" key="3">
    <source>
        <dbReference type="Proteomes" id="UP000054248"/>
    </source>
</evidence>
<protein>
    <recommendedName>
        <fullName evidence="1">Protein kinase domain-containing protein</fullName>
    </recommendedName>
</protein>
<dbReference type="SUPFAM" id="SSF56112">
    <property type="entry name" value="Protein kinase-like (PK-like)"/>
    <property type="match status" value="1"/>
</dbReference>
<dbReference type="OrthoDB" id="26722at2759"/>
<feature type="domain" description="Protein kinase" evidence="1">
    <location>
        <begin position="1"/>
        <end position="163"/>
    </location>
</feature>
<accession>A0A0C3LRF4</accession>
<dbReference type="GO" id="GO:0005524">
    <property type="term" value="F:ATP binding"/>
    <property type="evidence" value="ECO:0007669"/>
    <property type="project" value="InterPro"/>
</dbReference>
<dbReference type="Proteomes" id="UP000054248">
    <property type="component" value="Unassembled WGS sequence"/>
</dbReference>
<dbReference type="AlphaFoldDB" id="A0A0C3LRF4"/>
<organism evidence="2 3">
    <name type="scientific">Tulasnella calospora MUT 4182</name>
    <dbReference type="NCBI Taxonomy" id="1051891"/>
    <lineage>
        <taxon>Eukaryota</taxon>
        <taxon>Fungi</taxon>
        <taxon>Dikarya</taxon>
        <taxon>Basidiomycota</taxon>
        <taxon>Agaricomycotina</taxon>
        <taxon>Agaricomycetes</taxon>
        <taxon>Cantharellales</taxon>
        <taxon>Tulasnellaceae</taxon>
        <taxon>Tulasnella</taxon>
    </lineage>
</organism>
<dbReference type="InterPro" id="IPR011009">
    <property type="entry name" value="Kinase-like_dom_sf"/>
</dbReference>
<reference evidence="2 3" key="1">
    <citation type="submission" date="2014-04" db="EMBL/GenBank/DDBJ databases">
        <authorList>
            <consortium name="DOE Joint Genome Institute"/>
            <person name="Kuo A."/>
            <person name="Girlanda M."/>
            <person name="Perotto S."/>
            <person name="Kohler A."/>
            <person name="Nagy L.G."/>
            <person name="Floudas D."/>
            <person name="Copeland A."/>
            <person name="Barry K.W."/>
            <person name="Cichocki N."/>
            <person name="Veneault-Fourrey C."/>
            <person name="LaButti K."/>
            <person name="Lindquist E.A."/>
            <person name="Lipzen A."/>
            <person name="Lundell T."/>
            <person name="Morin E."/>
            <person name="Murat C."/>
            <person name="Sun H."/>
            <person name="Tunlid A."/>
            <person name="Henrissat B."/>
            <person name="Grigoriev I.V."/>
            <person name="Hibbett D.S."/>
            <person name="Martin F."/>
            <person name="Nordberg H.P."/>
            <person name="Cantor M.N."/>
            <person name="Hua S.X."/>
        </authorList>
    </citation>
    <scope>NUCLEOTIDE SEQUENCE [LARGE SCALE GENOMIC DNA]</scope>
    <source>
        <strain evidence="2 3">MUT 4182</strain>
    </source>
</reference>
<dbReference type="PROSITE" id="PS50011">
    <property type="entry name" value="PROTEIN_KINASE_DOM"/>
    <property type="match status" value="1"/>
</dbReference>
<dbReference type="InterPro" id="IPR051681">
    <property type="entry name" value="Ser/Thr_Kinases-Pseudokinases"/>
</dbReference>
<dbReference type="EMBL" id="KN823071">
    <property type="protein sequence ID" value="KIO23982.1"/>
    <property type="molecule type" value="Genomic_DNA"/>
</dbReference>
<gene>
    <name evidence="2" type="ORF">M407DRAFT_244601</name>
</gene>
<keyword evidence="3" id="KW-1185">Reference proteome</keyword>
<sequence length="164" mass="18417">MYDAACGLSYIHAQMPPIVHGNIRPENVLIDADGQARIVDCGISKVAEEMPTFHTSMIKIDCRWIAPELALGDSRYRMSCSSDVYSLGCLALAVLAERQPYADYCTNKGVTDAMAREEQPLPPNKEFLWPQERIGELWSICWEREPVARPSAEELKASLKSMLR</sequence>
<dbReference type="STRING" id="1051891.A0A0C3LRF4"/>
<dbReference type="Gene3D" id="1.10.510.10">
    <property type="entry name" value="Transferase(Phosphotransferase) domain 1"/>
    <property type="match status" value="1"/>
</dbReference>
<evidence type="ECO:0000259" key="1">
    <source>
        <dbReference type="PROSITE" id="PS50011"/>
    </source>
</evidence>
<dbReference type="Pfam" id="PF00069">
    <property type="entry name" value="Pkinase"/>
    <property type="match status" value="1"/>
</dbReference>
<dbReference type="HOGENOM" id="CLU_000288_7_18_1"/>
<dbReference type="InterPro" id="IPR000719">
    <property type="entry name" value="Prot_kinase_dom"/>
</dbReference>
<dbReference type="GO" id="GO:0004674">
    <property type="term" value="F:protein serine/threonine kinase activity"/>
    <property type="evidence" value="ECO:0007669"/>
    <property type="project" value="TreeGrafter"/>
</dbReference>
<dbReference type="PANTHER" id="PTHR44329">
    <property type="entry name" value="SERINE/THREONINE-PROTEIN KINASE TNNI3K-RELATED"/>
    <property type="match status" value="1"/>
</dbReference>
<reference evidence="3" key="2">
    <citation type="submission" date="2015-01" db="EMBL/GenBank/DDBJ databases">
        <title>Evolutionary Origins and Diversification of the Mycorrhizal Mutualists.</title>
        <authorList>
            <consortium name="DOE Joint Genome Institute"/>
            <consortium name="Mycorrhizal Genomics Consortium"/>
            <person name="Kohler A."/>
            <person name="Kuo A."/>
            <person name="Nagy L.G."/>
            <person name="Floudas D."/>
            <person name="Copeland A."/>
            <person name="Barry K.W."/>
            <person name="Cichocki N."/>
            <person name="Veneault-Fourrey C."/>
            <person name="LaButti K."/>
            <person name="Lindquist E.A."/>
            <person name="Lipzen A."/>
            <person name="Lundell T."/>
            <person name="Morin E."/>
            <person name="Murat C."/>
            <person name="Riley R."/>
            <person name="Ohm R."/>
            <person name="Sun H."/>
            <person name="Tunlid A."/>
            <person name="Henrissat B."/>
            <person name="Grigoriev I.V."/>
            <person name="Hibbett D.S."/>
            <person name="Martin F."/>
        </authorList>
    </citation>
    <scope>NUCLEOTIDE SEQUENCE [LARGE SCALE GENOMIC DNA]</scope>
    <source>
        <strain evidence="3">MUT 4182</strain>
    </source>
</reference>
<proteinExistence type="predicted"/>
<evidence type="ECO:0000313" key="2">
    <source>
        <dbReference type="EMBL" id="KIO23982.1"/>
    </source>
</evidence>
<name>A0A0C3LRF4_9AGAM</name>